<sequence>MNRRFHINVYAEEEEDQDTSFGLGEDQRDMHPQYSLSFSTSYGGGTTLALLSHSTSSITIPRMNSIAHYLHHLQTNSGRPTRLFRTAPSPPC</sequence>
<name>A0A2P5CST1_TREOI</name>
<gene>
    <name evidence="1" type="ORF">TorRG33x02_274510</name>
</gene>
<evidence type="ECO:0000313" key="2">
    <source>
        <dbReference type="Proteomes" id="UP000237000"/>
    </source>
</evidence>
<comment type="caution">
    <text evidence="1">The sequence shown here is derived from an EMBL/GenBank/DDBJ whole genome shotgun (WGS) entry which is preliminary data.</text>
</comment>
<keyword evidence="2" id="KW-1185">Reference proteome</keyword>
<evidence type="ECO:0000313" key="1">
    <source>
        <dbReference type="EMBL" id="PON64100.1"/>
    </source>
</evidence>
<reference evidence="2" key="1">
    <citation type="submission" date="2016-06" db="EMBL/GenBank/DDBJ databases">
        <title>Parallel loss of symbiosis genes in relatives of nitrogen-fixing non-legume Parasponia.</title>
        <authorList>
            <person name="Van Velzen R."/>
            <person name="Holmer R."/>
            <person name="Bu F."/>
            <person name="Rutten L."/>
            <person name="Van Zeijl A."/>
            <person name="Liu W."/>
            <person name="Santuari L."/>
            <person name="Cao Q."/>
            <person name="Sharma T."/>
            <person name="Shen D."/>
            <person name="Roswanjaya Y."/>
            <person name="Wardhani T."/>
            <person name="Kalhor M.S."/>
            <person name="Jansen J."/>
            <person name="Van den Hoogen J."/>
            <person name="Gungor B."/>
            <person name="Hartog M."/>
            <person name="Hontelez J."/>
            <person name="Verver J."/>
            <person name="Yang W.-C."/>
            <person name="Schijlen E."/>
            <person name="Repin R."/>
            <person name="Schilthuizen M."/>
            <person name="Schranz E."/>
            <person name="Heidstra R."/>
            <person name="Miyata K."/>
            <person name="Fedorova E."/>
            <person name="Kohlen W."/>
            <person name="Bisseling T."/>
            <person name="Smit S."/>
            <person name="Geurts R."/>
        </authorList>
    </citation>
    <scope>NUCLEOTIDE SEQUENCE [LARGE SCALE GENOMIC DNA]</scope>
    <source>
        <strain evidence="2">cv. RG33-2</strain>
    </source>
</reference>
<accession>A0A2P5CST1</accession>
<protein>
    <submittedName>
        <fullName evidence="1">Uncharacterized protein</fullName>
    </submittedName>
</protein>
<organism evidence="1 2">
    <name type="scientific">Trema orientale</name>
    <name type="common">Charcoal tree</name>
    <name type="synonym">Celtis orientalis</name>
    <dbReference type="NCBI Taxonomy" id="63057"/>
    <lineage>
        <taxon>Eukaryota</taxon>
        <taxon>Viridiplantae</taxon>
        <taxon>Streptophyta</taxon>
        <taxon>Embryophyta</taxon>
        <taxon>Tracheophyta</taxon>
        <taxon>Spermatophyta</taxon>
        <taxon>Magnoliopsida</taxon>
        <taxon>eudicotyledons</taxon>
        <taxon>Gunneridae</taxon>
        <taxon>Pentapetalae</taxon>
        <taxon>rosids</taxon>
        <taxon>fabids</taxon>
        <taxon>Rosales</taxon>
        <taxon>Cannabaceae</taxon>
        <taxon>Trema</taxon>
    </lineage>
</organism>
<proteinExistence type="predicted"/>
<dbReference type="Proteomes" id="UP000237000">
    <property type="component" value="Unassembled WGS sequence"/>
</dbReference>
<dbReference type="AlphaFoldDB" id="A0A2P5CST1"/>
<dbReference type="EMBL" id="JXTC01000331">
    <property type="protein sequence ID" value="PON64100.1"/>
    <property type="molecule type" value="Genomic_DNA"/>
</dbReference>
<dbReference type="InParanoid" id="A0A2P5CST1"/>